<dbReference type="SUPFAM" id="SSF46689">
    <property type="entry name" value="Homeodomain-like"/>
    <property type="match status" value="2"/>
</dbReference>
<comment type="caution">
    <text evidence="6">The sequence shown here is derived from an EMBL/GenBank/DDBJ whole genome shotgun (WGS) entry which is preliminary data.</text>
</comment>
<dbReference type="AlphaFoldDB" id="A0A917M2L7"/>
<organism evidence="6 7">
    <name type="scientific">Kocuria dechangensis</name>
    <dbReference type="NCBI Taxonomy" id="1176249"/>
    <lineage>
        <taxon>Bacteria</taxon>
        <taxon>Bacillati</taxon>
        <taxon>Actinomycetota</taxon>
        <taxon>Actinomycetes</taxon>
        <taxon>Micrococcales</taxon>
        <taxon>Micrococcaceae</taxon>
        <taxon>Kocuria</taxon>
    </lineage>
</organism>
<dbReference type="RefSeq" id="WP_188540310.1">
    <property type="nucleotide sequence ID" value="NZ_BMEQ01000043.1"/>
</dbReference>
<keyword evidence="7" id="KW-1185">Reference proteome</keyword>
<dbReference type="CDD" id="cd03137">
    <property type="entry name" value="GATase1_AraC_1"/>
    <property type="match status" value="1"/>
</dbReference>
<proteinExistence type="predicted"/>
<evidence type="ECO:0000256" key="4">
    <source>
        <dbReference type="SAM" id="MobiDB-lite"/>
    </source>
</evidence>
<dbReference type="InterPro" id="IPR029062">
    <property type="entry name" value="Class_I_gatase-like"/>
</dbReference>
<dbReference type="PROSITE" id="PS01124">
    <property type="entry name" value="HTH_ARAC_FAMILY_2"/>
    <property type="match status" value="1"/>
</dbReference>
<reference evidence="6" key="2">
    <citation type="submission" date="2020-09" db="EMBL/GenBank/DDBJ databases">
        <authorList>
            <person name="Sun Q."/>
            <person name="Zhou Y."/>
        </authorList>
    </citation>
    <scope>NUCLEOTIDE SEQUENCE</scope>
    <source>
        <strain evidence="6">CGMCC 1.12187</strain>
    </source>
</reference>
<evidence type="ECO:0000256" key="2">
    <source>
        <dbReference type="ARBA" id="ARBA00023125"/>
    </source>
</evidence>
<dbReference type="PANTHER" id="PTHR43130">
    <property type="entry name" value="ARAC-FAMILY TRANSCRIPTIONAL REGULATOR"/>
    <property type="match status" value="1"/>
</dbReference>
<keyword evidence="3" id="KW-0804">Transcription</keyword>
<reference evidence="6" key="1">
    <citation type="journal article" date="2014" name="Int. J. Syst. Evol. Microbiol.">
        <title>Complete genome sequence of Corynebacterium casei LMG S-19264T (=DSM 44701T), isolated from a smear-ripened cheese.</title>
        <authorList>
            <consortium name="US DOE Joint Genome Institute (JGI-PGF)"/>
            <person name="Walter F."/>
            <person name="Albersmeier A."/>
            <person name="Kalinowski J."/>
            <person name="Ruckert C."/>
        </authorList>
    </citation>
    <scope>NUCLEOTIDE SEQUENCE</scope>
    <source>
        <strain evidence="6">CGMCC 1.12187</strain>
    </source>
</reference>
<keyword evidence="2" id="KW-0238">DNA-binding</keyword>
<dbReference type="Pfam" id="PF12833">
    <property type="entry name" value="HTH_18"/>
    <property type="match status" value="1"/>
</dbReference>
<evidence type="ECO:0000313" key="7">
    <source>
        <dbReference type="Proteomes" id="UP000638848"/>
    </source>
</evidence>
<feature type="domain" description="HTH araC/xylS-type" evidence="5">
    <location>
        <begin position="213"/>
        <end position="311"/>
    </location>
</feature>
<dbReference type="InterPro" id="IPR018062">
    <property type="entry name" value="HTH_AraC-typ_CS"/>
</dbReference>
<dbReference type="EMBL" id="BMEQ01000043">
    <property type="protein sequence ID" value="GGG71083.1"/>
    <property type="molecule type" value="Genomic_DNA"/>
</dbReference>
<accession>A0A917M2L7</accession>
<name>A0A917M2L7_9MICC</name>
<dbReference type="PROSITE" id="PS00041">
    <property type="entry name" value="HTH_ARAC_FAMILY_1"/>
    <property type="match status" value="1"/>
</dbReference>
<dbReference type="GO" id="GO:0003700">
    <property type="term" value="F:DNA-binding transcription factor activity"/>
    <property type="evidence" value="ECO:0007669"/>
    <property type="project" value="InterPro"/>
</dbReference>
<dbReference type="Proteomes" id="UP000638848">
    <property type="component" value="Unassembled WGS sequence"/>
</dbReference>
<gene>
    <name evidence="6" type="ORF">GCM10011374_39680</name>
</gene>
<evidence type="ECO:0000313" key="6">
    <source>
        <dbReference type="EMBL" id="GGG71083.1"/>
    </source>
</evidence>
<dbReference type="SUPFAM" id="SSF52317">
    <property type="entry name" value="Class I glutamine amidotransferase-like"/>
    <property type="match status" value="1"/>
</dbReference>
<keyword evidence="1" id="KW-0805">Transcription regulation</keyword>
<dbReference type="Gene3D" id="3.40.50.880">
    <property type="match status" value="1"/>
</dbReference>
<dbReference type="InterPro" id="IPR052158">
    <property type="entry name" value="INH-QAR"/>
</dbReference>
<dbReference type="SMART" id="SM00342">
    <property type="entry name" value="HTH_ARAC"/>
    <property type="match status" value="1"/>
</dbReference>
<protein>
    <submittedName>
        <fullName evidence="6">AraC family transcriptional regulator</fullName>
    </submittedName>
</protein>
<feature type="region of interest" description="Disordered" evidence="4">
    <location>
        <begin position="323"/>
        <end position="347"/>
    </location>
</feature>
<dbReference type="PANTHER" id="PTHR43130:SF3">
    <property type="entry name" value="HTH-TYPE TRANSCRIPTIONAL REGULATOR RV1931C"/>
    <property type="match status" value="1"/>
</dbReference>
<evidence type="ECO:0000259" key="5">
    <source>
        <dbReference type="PROSITE" id="PS01124"/>
    </source>
</evidence>
<feature type="compositionally biased region" description="Basic and acidic residues" evidence="4">
    <location>
        <begin position="325"/>
        <end position="334"/>
    </location>
</feature>
<dbReference type="Gene3D" id="1.10.10.60">
    <property type="entry name" value="Homeodomain-like"/>
    <property type="match status" value="1"/>
</dbReference>
<dbReference type="InterPro" id="IPR018060">
    <property type="entry name" value="HTH_AraC"/>
</dbReference>
<dbReference type="GO" id="GO:0043565">
    <property type="term" value="F:sequence-specific DNA binding"/>
    <property type="evidence" value="ECO:0007669"/>
    <property type="project" value="InterPro"/>
</dbReference>
<evidence type="ECO:0000256" key="3">
    <source>
        <dbReference type="ARBA" id="ARBA00023163"/>
    </source>
</evidence>
<sequence>MRIAIYAFEGVTMFHLAVPQLVFGEVTGLGLAEGWDTVLWSTGTDTITTAEGHSLGGIAGPEAVEDADLVVIPSWPYPPVAVADPLRTVLVGAHARGAGVVGLCMGAFAVAEVGLMSGRPAVTHWQGMEELAVRHPELAVDDSVLYIDHDDVMTSAGTASSLDACLHLVRKHLGAAAANRVARSLVVAPHREGGQAQYIERPIARPDSGDPLAATLDWAMARLHEPLSIDELASHARMSRRTFVRRFRGTTGTTPARWVLARRLDEARSLLETTDWGVDRIALACGFGSAVTLRQNFTAAYATTPSAYRRSFALRATARQVHRPSVHEKEKVPEVCEEAGGTHLSEA</sequence>
<dbReference type="InterPro" id="IPR009057">
    <property type="entry name" value="Homeodomain-like_sf"/>
</dbReference>
<evidence type="ECO:0000256" key="1">
    <source>
        <dbReference type="ARBA" id="ARBA00023015"/>
    </source>
</evidence>